<evidence type="ECO:0000256" key="2">
    <source>
        <dbReference type="ARBA" id="ARBA00009626"/>
    </source>
</evidence>
<dbReference type="AlphaFoldDB" id="A0A9W8GDD0"/>
<evidence type="ECO:0000256" key="7">
    <source>
        <dbReference type="ARBA" id="ARBA00031257"/>
    </source>
</evidence>
<evidence type="ECO:0000256" key="9">
    <source>
        <dbReference type="SAM" id="Coils"/>
    </source>
</evidence>
<dbReference type="GO" id="GO:0016592">
    <property type="term" value="C:mediator complex"/>
    <property type="evidence" value="ECO:0007669"/>
    <property type="project" value="InterPro"/>
</dbReference>
<reference evidence="10" key="1">
    <citation type="submission" date="2022-07" db="EMBL/GenBank/DDBJ databases">
        <title>Phylogenomic reconstructions and comparative analyses of Kickxellomycotina fungi.</title>
        <authorList>
            <person name="Reynolds N.K."/>
            <person name="Stajich J.E."/>
            <person name="Barry K."/>
            <person name="Grigoriev I.V."/>
            <person name="Crous P."/>
            <person name="Smith M.E."/>
        </authorList>
    </citation>
    <scope>NUCLEOTIDE SEQUENCE</scope>
    <source>
        <strain evidence="10">NRRL 3115</strain>
    </source>
</reference>
<accession>A0A9W8GDD0</accession>
<keyword evidence="8" id="KW-0010">Activator</keyword>
<proteinExistence type="inferred from homology"/>
<dbReference type="EMBL" id="JANBTW010000001">
    <property type="protein sequence ID" value="KAJ2681123.1"/>
    <property type="molecule type" value="Genomic_DNA"/>
</dbReference>
<keyword evidence="4 8" id="KW-0805">Transcription regulation</keyword>
<evidence type="ECO:0000256" key="3">
    <source>
        <dbReference type="ARBA" id="ARBA00020629"/>
    </source>
</evidence>
<dbReference type="InterPro" id="IPR019258">
    <property type="entry name" value="Mediator_Med4"/>
</dbReference>
<dbReference type="OrthoDB" id="1929813at2759"/>
<keyword evidence="6 8" id="KW-0539">Nucleus</keyword>
<protein>
    <recommendedName>
        <fullName evidence="3 8">Mediator of RNA polymerase II transcription subunit 4</fullName>
    </recommendedName>
    <alternativeName>
        <fullName evidence="7 8">Mediator complex subunit 4</fullName>
    </alternativeName>
</protein>
<dbReference type="Pfam" id="PF10018">
    <property type="entry name" value="Med4"/>
    <property type="match status" value="1"/>
</dbReference>
<dbReference type="Proteomes" id="UP001151518">
    <property type="component" value="Unassembled WGS sequence"/>
</dbReference>
<evidence type="ECO:0000313" key="11">
    <source>
        <dbReference type="Proteomes" id="UP001151518"/>
    </source>
</evidence>
<evidence type="ECO:0000256" key="5">
    <source>
        <dbReference type="ARBA" id="ARBA00023163"/>
    </source>
</evidence>
<comment type="subunit">
    <text evidence="8">Component of the Mediator complex.</text>
</comment>
<comment type="subcellular location">
    <subcellularLocation>
        <location evidence="1 8">Nucleus</location>
    </subcellularLocation>
</comment>
<dbReference type="PANTHER" id="PTHR13208:SF2">
    <property type="entry name" value="MEDIATOR OF RNA POLYMERASE II TRANSCRIPTION SUBUNIT 4"/>
    <property type="match status" value="1"/>
</dbReference>
<evidence type="ECO:0000256" key="1">
    <source>
        <dbReference type="ARBA" id="ARBA00004123"/>
    </source>
</evidence>
<feature type="coiled-coil region" evidence="9">
    <location>
        <begin position="56"/>
        <end position="118"/>
    </location>
</feature>
<dbReference type="GO" id="GO:0006357">
    <property type="term" value="P:regulation of transcription by RNA polymerase II"/>
    <property type="evidence" value="ECO:0007669"/>
    <property type="project" value="InterPro"/>
</dbReference>
<evidence type="ECO:0000313" key="10">
    <source>
        <dbReference type="EMBL" id="KAJ2681123.1"/>
    </source>
</evidence>
<sequence length="229" mass="26171">MNNLDFDNVPLVNLLNDLLSEYETSLRSLLSQLDTEGNKNTADEASRKRLETSQQIVVLDQNLQKLYDEIVRHQKRQEEIRKTQLLSIESGKAKLRFINSMLDAKAELEEALVDVDKKISRAHVAQKANPSVLEIIEYARKLGKFTSAPPNFDPNNSNGMPPEPPHPLLMTMRAGILNRYRMKKTAKNNGDHDEDVDEEMFINHMEDDQFDDVDADDLLLSLDLNPDLE</sequence>
<comment type="caution">
    <text evidence="10">The sequence shown here is derived from an EMBL/GenBank/DDBJ whole genome shotgun (WGS) entry which is preliminary data.</text>
</comment>
<dbReference type="PANTHER" id="PTHR13208">
    <property type="entry name" value="MEDIATOR OF RNA POLYMERASE II TRANSCRIPTION SUBUNIT 4"/>
    <property type="match status" value="1"/>
</dbReference>
<comment type="similarity">
    <text evidence="2 8">Belongs to the Mediator complex subunit 4 family.</text>
</comment>
<evidence type="ECO:0000256" key="6">
    <source>
        <dbReference type="ARBA" id="ARBA00023242"/>
    </source>
</evidence>
<dbReference type="GO" id="GO:0070847">
    <property type="term" value="C:core mediator complex"/>
    <property type="evidence" value="ECO:0007669"/>
    <property type="project" value="TreeGrafter"/>
</dbReference>
<evidence type="ECO:0000256" key="4">
    <source>
        <dbReference type="ARBA" id="ARBA00023015"/>
    </source>
</evidence>
<organism evidence="10 11">
    <name type="scientific">Coemansia spiralis</name>
    <dbReference type="NCBI Taxonomy" id="417178"/>
    <lineage>
        <taxon>Eukaryota</taxon>
        <taxon>Fungi</taxon>
        <taxon>Fungi incertae sedis</taxon>
        <taxon>Zoopagomycota</taxon>
        <taxon>Kickxellomycotina</taxon>
        <taxon>Kickxellomycetes</taxon>
        <taxon>Kickxellales</taxon>
        <taxon>Kickxellaceae</taxon>
        <taxon>Coemansia</taxon>
    </lineage>
</organism>
<dbReference type="GO" id="GO:0003712">
    <property type="term" value="F:transcription coregulator activity"/>
    <property type="evidence" value="ECO:0007669"/>
    <property type="project" value="InterPro"/>
</dbReference>
<comment type="function">
    <text evidence="8">Component of the Mediator complex, a coactivator involved in the regulated transcription of nearly all RNA polymerase II-dependent genes. Mediator functions as a bridge to convey information from gene-specific regulatory proteins to the basal RNA polymerase II transcription machinery. Mediator is recruited to promoters by direct interactions with regulatory proteins and serves as a scaffold for the assembly of a functional preinitiation complex with RNA polymerase II and the general transcription factors.</text>
</comment>
<keyword evidence="5 8" id="KW-0804">Transcription</keyword>
<name>A0A9W8GDD0_9FUNG</name>
<keyword evidence="9" id="KW-0175">Coiled coil</keyword>
<gene>
    <name evidence="8" type="primary">MED4</name>
    <name evidence="10" type="ORF">GGI25_000078</name>
</gene>
<evidence type="ECO:0000256" key="8">
    <source>
        <dbReference type="RuleBase" id="RU364141"/>
    </source>
</evidence>